<dbReference type="Gene3D" id="3.90.220.20">
    <property type="entry name" value="DNA methylase specificity domains"/>
    <property type="match status" value="2"/>
</dbReference>
<dbReference type="RefSeq" id="WP_169068709.1">
    <property type="nucleotide sequence ID" value="NZ_SPMY01000123.1"/>
</dbReference>
<keyword evidence="5" id="KW-0540">Nuclease</keyword>
<dbReference type="InterPro" id="IPR044946">
    <property type="entry name" value="Restrct_endonuc_typeI_TRD_sf"/>
</dbReference>
<dbReference type="PANTHER" id="PTHR30408">
    <property type="entry name" value="TYPE-1 RESTRICTION ENZYME ECOKI SPECIFICITY PROTEIN"/>
    <property type="match status" value="1"/>
</dbReference>
<evidence type="ECO:0000256" key="3">
    <source>
        <dbReference type="ARBA" id="ARBA00023125"/>
    </source>
</evidence>
<proteinExistence type="inferred from homology"/>
<comment type="similarity">
    <text evidence="1">Belongs to the type-I restriction system S methylase family.</text>
</comment>
<dbReference type="Proteomes" id="UP000749010">
    <property type="component" value="Unassembled WGS sequence"/>
</dbReference>
<dbReference type="InterPro" id="IPR000055">
    <property type="entry name" value="Restrct_endonuc_typeI_TRD"/>
</dbReference>
<evidence type="ECO:0000256" key="1">
    <source>
        <dbReference type="ARBA" id="ARBA00010923"/>
    </source>
</evidence>
<evidence type="ECO:0000313" key="6">
    <source>
        <dbReference type="Proteomes" id="UP000749010"/>
    </source>
</evidence>
<name>A0ABX1U1B4_9PROT</name>
<dbReference type="EMBL" id="SPMY01000123">
    <property type="protein sequence ID" value="NMQ30314.1"/>
    <property type="molecule type" value="Genomic_DNA"/>
</dbReference>
<reference evidence="5 6" key="1">
    <citation type="submission" date="2019-03" db="EMBL/GenBank/DDBJ databases">
        <title>Metabolic reconstructions from genomes of highly enriched 'Candidatus Accumulibacter' and 'Candidatus Competibacter' bioreactor populations.</title>
        <authorList>
            <person name="Annavajhala M.K."/>
            <person name="Welles L."/>
            <person name="Abbas B."/>
            <person name="Sorokin D."/>
            <person name="Park H."/>
            <person name="Van Loosdrecht M."/>
            <person name="Chandran K."/>
        </authorList>
    </citation>
    <scope>NUCLEOTIDE SEQUENCE [LARGE SCALE GENOMIC DNA]</scope>
    <source>
        <strain evidence="5 6">SBR_S</strain>
    </source>
</reference>
<accession>A0ABX1U1B4</accession>
<feature type="domain" description="Type I restriction modification DNA specificity" evidence="4">
    <location>
        <begin position="64"/>
        <end position="171"/>
    </location>
</feature>
<organism evidence="5 6">
    <name type="scientific">Candidatus Accumulibacter phosphatis</name>
    <dbReference type="NCBI Taxonomy" id="327160"/>
    <lineage>
        <taxon>Bacteria</taxon>
        <taxon>Pseudomonadati</taxon>
        <taxon>Pseudomonadota</taxon>
        <taxon>Betaproteobacteria</taxon>
        <taxon>Candidatus Accumulibacter</taxon>
    </lineage>
</organism>
<dbReference type="Pfam" id="PF01420">
    <property type="entry name" value="Methylase_S"/>
    <property type="match status" value="1"/>
</dbReference>
<evidence type="ECO:0000256" key="2">
    <source>
        <dbReference type="ARBA" id="ARBA00022747"/>
    </source>
</evidence>
<keyword evidence="2" id="KW-0680">Restriction system</keyword>
<sequence>MPKPEKALKSGWKVWRFGEMATNVNMRIDNPSKSGMDHYVGLEHLDPDSLRIRRWGSPADVQATKLCFKKGDVIFARRRAYQRKLGVAEFDGICSAHAMVLRPKPEVVLPEFLPFFMQSDLFMNRAVEISVGSLSPTINWKTMAVQEFTMPPLEQQRQLVGLLEILNSTIESYSDLAIASEELLESSRDKFFSSTDLKQEKLGNLGSVRYGVGQPPPQIDNGVPMIRATNIDRGRISTKNLMLVDFNKVAPSRRISLEEGDILVVRSGAYTGDSAIIDREWAGSLAGYDLVVSVNREKMDPRYVAEYLLAKRTVASVLTALSARTAQPHLNAEDLGGVLIPIVAREEQEALVQRWSELKEANKAALLRKASVSRMKDSVIAGTWEVLDGI</sequence>
<dbReference type="GO" id="GO:0004519">
    <property type="term" value="F:endonuclease activity"/>
    <property type="evidence" value="ECO:0007669"/>
    <property type="project" value="UniProtKB-KW"/>
</dbReference>
<keyword evidence="5" id="KW-0378">Hydrolase</keyword>
<protein>
    <submittedName>
        <fullName evidence="5">Restriction endonuclease subunit S</fullName>
    </submittedName>
</protein>
<dbReference type="InterPro" id="IPR052021">
    <property type="entry name" value="Type-I_RS_S_subunit"/>
</dbReference>
<comment type="caution">
    <text evidence="5">The sequence shown here is derived from an EMBL/GenBank/DDBJ whole genome shotgun (WGS) entry which is preliminary data.</text>
</comment>
<dbReference type="PANTHER" id="PTHR30408:SF12">
    <property type="entry name" value="TYPE I RESTRICTION ENZYME MJAVIII SPECIFICITY SUBUNIT"/>
    <property type="match status" value="1"/>
</dbReference>
<gene>
    <name evidence="5" type="ORF">E4Q23_22675</name>
</gene>
<keyword evidence="5" id="KW-0255">Endonuclease</keyword>
<evidence type="ECO:0000259" key="4">
    <source>
        <dbReference type="Pfam" id="PF01420"/>
    </source>
</evidence>
<keyword evidence="6" id="KW-1185">Reference proteome</keyword>
<evidence type="ECO:0000313" key="5">
    <source>
        <dbReference type="EMBL" id="NMQ30314.1"/>
    </source>
</evidence>
<dbReference type="SUPFAM" id="SSF116734">
    <property type="entry name" value="DNA methylase specificity domain"/>
    <property type="match status" value="2"/>
</dbReference>
<keyword evidence="3" id="KW-0238">DNA-binding</keyword>